<evidence type="ECO:0008006" key="3">
    <source>
        <dbReference type="Google" id="ProtNLM"/>
    </source>
</evidence>
<proteinExistence type="predicted"/>
<evidence type="ECO:0000313" key="2">
    <source>
        <dbReference type="Proteomes" id="UP000005234"/>
    </source>
</evidence>
<organism evidence="1 2">
    <name type="scientific">Frateuria aurantia (strain ATCC 33424 / DSM 6220 / KCTC 2777 / LMG 1558 / NBRC 3245 / NCIMB 13370)</name>
    <name type="common">Acetobacter aurantius</name>
    <dbReference type="NCBI Taxonomy" id="767434"/>
    <lineage>
        <taxon>Bacteria</taxon>
        <taxon>Pseudomonadati</taxon>
        <taxon>Pseudomonadota</taxon>
        <taxon>Gammaproteobacteria</taxon>
        <taxon>Lysobacterales</taxon>
        <taxon>Rhodanobacteraceae</taxon>
        <taxon>Frateuria</taxon>
    </lineage>
</organism>
<reference evidence="1" key="1">
    <citation type="submission" date="2012-02" db="EMBL/GenBank/DDBJ databases">
        <title>The complete genome of Frateuria aurantia DSM 6220.</title>
        <authorList>
            <consortium name="US DOE Joint Genome Institute (JGI-PGF)"/>
            <person name="Lucas S."/>
            <person name="Copeland A."/>
            <person name="Lapidus A."/>
            <person name="Glavina del Rio T."/>
            <person name="Dalin E."/>
            <person name="Tice H."/>
            <person name="Bruce D."/>
            <person name="Goodwin L."/>
            <person name="Pitluck S."/>
            <person name="Peters L."/>
            <person name="Ovchinnikova G."/>
            <person name="Teshima H."/>
            <person name="Kyrpides N."/>
            <person name="Mavromatis K."/>
            <person name="Ivanova N."/>
            <person name="Brettin T."/>
            <person name="Detter J.C."/>
            <person name="Han C."/>
            <person name="Larimer F."/>
            <person name="Land M."/>
            <person name="Hauser L."/>
            <person name="Markowitz V."/>
            <person name="Cheng J.-F."/>
            <person name="Hugenholtz P."/>
            <person name="Woyke T."/>
            <person name="Wu D."/>
            <person name="Brambilla E."/>
            <person name="Klenk H.-P."/>
            <person name="Eisen J.A."/>
        </authorList>
    </citation>
    <scope>NUCLEOTIDE SEQUENCE</scope>
    <source>
        <strain evidence="1">DSM 6220</strain>
    </source>
</reference>
<protein>
    <recommendedName>
        <fullName evidence="3">Bacteriophage protein</fullName>
    </recommendedName>
</protein>
<keyword evidence="2" id="KW-1185">Reference proteome</keyword>
<dbReference type="Pfam" id="PF10934">
    <property type="entry name" value="Sheath_initiator"/>
    <property type="match status" value="1"/>
</dbReference>
<dbReference type="OrthoDB" id="9812969at2"/>
<dbReference type="KEGG" id="fau:Fraau_1506"/>
<dbReference type="EMBL" id="CP003350">
    <property type="protein sequence ID" value="AFC85926.1"/>
    <property type="molecule type" value="Genomic_DNA"/>
</dbReference>
<dbReference type="STRING" id="767434.Fraau_1506"/>
<accession>H8L682</accession>
<dbReference type="HOGENOM" id="CLU_142920_1_0_6"/>
<dbReference type="RefSeq" id="WP_014402931.1">
    <property type="nucleotide sequence ID" value="NC_017033.1"/>
</dbReference>
<dbReference type="InterPro" id="IPR020288">
    <property type="entry name" value="Sheath_initiator"/>
</dbReference>
<dbReference type="AlphaFoldDB" id="H8L682"/>
<dbReference type="Proteomes" id="UP000005234">
    <property type="component" value="Chromosome"/>
</dbReference>
<name>H8L682_FRAAD</name>
<dbReference type="eggNOG" id="ENOG5032X4C">
    <property type="taxonomic scope" value="Bacteria"/>
</dbReference>
<evidence type="ECO:0000313" key="1">
    <source>
        <dbReference type="EMBL" id="AFC85926.1"/>
    </source>
</evidence>
<sequence>MIYRKLNAAGDYSFGAGPGDFYQNSPEAVAQAVLTRLRLLVGEWFLDTTAGTPWATQILGKGTSSVYDSVIKNRILGTTGVQSIDCYSSSVSDRKLSVTATITTAYGSTTVEASL</sequence>
<gene>
    <name evidence="1" type="ordered locus">Fraau_1506</name>
</gene>